<proteinExistence type="predicted"/>
<keyword evidence="2" id="KW-1185">Reference proteome</keyword>
<name>A0A5C3MXQ8_9AGAM</name>
<evidence type="ECO:0000313" key="2">
    <source>
        <dbReference type="Proteomes" id="UP000305948"/>
    </source>
</evidence>
<dbReference type="EMBL" id="ML213517">
    <property type="protein sequence ID" value="TFK48956.1"/>
    <property type="molecule type" value="Genomic_DNA"/>
</dbReference>
<dbReference type="Gene3D" id="2.60.120.260">
    <property type="entry name" value="Galactose-binding domain-like"/>
    <property type="match status" value="1"/>
</dbReference>
<reference evidence="1 2" key="1">
    <citation type="journal article" date="2019" name="Nat. Ecol. Evol.">
        <title>Megaphylogeny resolves global patterns of mushroom evolution.</title>
        <authorList>
            <person name="Varga T."/>
            <person name="Krizsan K."/>
            <person name="Foldi C."/>
            <person name="Dima B."/>
            <person name="Sanchez-Garcia M."/>
            <person name="Sanchez-Ramirez S."/>
            <person name="Szollosi G.J."/>
            <person name="Szarkandi J.G."/>
            <person name="Papp V."/>
            <person name="Albert L."/>
            <person name="Andreopoulos W."/>
            <person name="Angelini C."/>
            <person name="Antonin V."/>
            <person name="Barry K.W."/>
            <person name="Bougher N.L."/>
            <person name="Buchanan P."/>
            <person name="Buyck B."/>
            <person name="Bense V."/>
            <person name="Catcheside P."/>
            <person name="Chovatia M."/>
            <person name="Cooper J."/>
            <person name="Damon W."/>
            <person name="Desjardin D."/>
            <person name="Finy P."/>
            <person name="Geml J."/>
            <person name="Haridas S."/>
            <person name="Hughes K."/>
            <person name="Justo A."/>
            <person name="Karasinski D."/>
            <person name="Kautmanova I."/>
            <person name="Kiss B."/>
            <person name="Kocsube S."/>
            <person name="Kotiranta H."/>
            <person name="LaButti K.M."/>
            <person name="Lechner B.E."/>
            <person name="Liimatainen K."/>
            <person name="Lipzen A."/>
            <person name="Lukacs Z."/>
            <person name="Mihaltcheva S."/>
            <person name="Morgado L.N."/>
            <person name="Niskanen T."/>
            <person name="Noordeloos M.E."/>
            <person name="Ohm R.A."/>
            <person name="Ortiz-Santana B."/>
            <person name="Ovrebo C."/>
            <person name="Racz N."/>
            <person name="Riley R."/>
            <person name="Savchenko A."/>
            <person name="Shiryaev A."/>
            <person name="Soop K."/>
            <person name="Spirin V."/>
            <person name="Szebenyi C."/>
            <person name="Tomsovsky M."/>
            <person name="Tulloss R.E."/>
            <person name="Uehling J."/>
            <person name="Grigoriev I.V."/>
            <person name="Vagvolgyi C."/>
            <person name="Papp T."/>
            <person name="Martin F.M."/>
            <person name="Miettinen O."/>
            <person name="Hibbett D.S."/>
            <person name="Nagy L.G."/>
        </authorList>
    </citation>
    <scope>NUCLEOTIDE SEQUENCE [LARGE SCALE GENOMIC DNA]</scope>
    <source>
        <strain evidence="1 2">OMC1185</strain>
    </source>
</reference>
<evidence type="ECO:0000313" key="1">
    <source>
        <dbReference type="EMBL" id="TFK48956.1"/>
    </source>
</evidence>
<accession>A0A5C3MXQ8</accession>
<sequence length="55" mass="5859">MSFNSVQLKIDDTDPTLLYSGAWFTAGNASSEFNGTTHGTNTAGSTMTYRFTGTS</sequence>
<organism evidence="1 2">
    <name type="scientific">Heliocybe sulcata</name>
    <dbReference type="NCBI Taxonomy" id="5364"/>
    <lineage>
        <taxon>Eukaryota</taxon>
        <taxon>Fungi</taxon>
        <taxon>Dikarya</taxon>
        <taxon>Basidiomycota</taxon>
        <taxon>Agaricomycotina</taxon>
        <taxon>Agaricomycetes</taxon>
        <taxon>Gloeophyllales</taxon>
        <taxon>Gloeophyllaceae</taxon>
        <taxon>Heliocybe</taxon>
    </lineage>
</organism>
<gene>
    <name evidence="1" type="ORF">OE88DRAFT_1663252</name>
</gene>
<dbReference type="OrthoDB" id="3265734at2759"/>
<protein>
    <submittedName>
        <fullName evidence="1">Uncharacterized protein</fullName>
    </submittedName>
</protein>
<dbReference type="Proteomes" id="UP000305948">
    <property type="component" value="Unassembled WGS sequence"/>
</dbReference>
<dbReference type="AlphaFoldDB" id="A0A5C3MXQ8"/>